<dbReference type="EMBL" id="FQUQ01000004">
    <property type="protein sequence ID" value="SHG15308.1"/>
    <property type="molecule type" value="Genomic_DNA"/>
</dbReference>
<dbReference type="PANTHER" id="PTHR41349">
    <property type="match status" value="1"/>
</dbReference>
<accession>A0A1M5HHE7</accession>
<dbReference type="Proteomes" id="UP000184287">
    <property type="component" value="Unassembled WGS sequence"/>
</dbReference>
<evidence type="ECO:0008006" key="3">
    <source>
        <dbReference type="Google" id="ProtNLM"/>
    </source>
</evidence>
<name>A0A1M5HHE7_9SPHI</name>
<evidence type="ECO:0000313" key="2">
    <source>
        <dbReference type="Proteomes" id="UP000184287"/>
    </source>
</evidence>
<proteinExistence type="predicted"/>
<protein>
    <recommendedName>
        <fullName evidence="3">Endonuclease/Exonuclease/phosphatase family protein</fullName>
    </recommendedName>
</protein>
<dbReference type="InterPro" id="IPR036691">
    <property type="entry name" value="Endo/exonu/phosph_ase_sf"/>
</dbReference>
<dbReference type="Gene3D" id="3.60.10.10">
    <property type="entry name" value="Endonuclease/exonuclease/phosphatase"/>
    <property type="match status" value="1"/>
</dbReference>
<reference evidence="2" key="1">
    <citation type="submission" date="2016-11" db="EMBL/GenBank/DDBJ databases">
        <authorList>
            <person name="Varghese N."/>
            <person name="Submissions S."/>
        </authorList>
    </citation>
    <scope>NUCLEOTIDE SEQUENCE [LARGE SCALE GENOMIC DNA]</scope>
    <source>
        <strain evidence="2">DSM 16990</strain>
    </source>
</reference>
<organism evidence="1 2">
    <name type="scientific">Pedobacter caeni</name>
    <dbReference type="NCBI Taxonomy" id="288992"/>
    <lineage>
        <taxon>Bacteria</taxon>
        <taxon>Pseudomonadati</taxon>
        <taxon>Bacteroidota</taxon>
        <taxon>Sphingobacteriia</taxon>
        <taxon>Sphingobacteriales</taxon>
        <taxon>Sphingobacteriaceae</taxon>
        <taxon>Pedobacter</taxon>
    </lineage>
</organism>
<keyword evidence="2" id="KW-1185">Reference proteome</keyword>
<dbReference type="AlphaFoldDB" id="A0A1M5HHE7"/>
<evidence type="ECO:0000313" key="1">
    <source>
        <dbReference type="EMBL" id="SHG15308.1"/>
    </source>
</evidence>
<sequence>MLKAGFTDSYRKMHVNPLSDPGLTWGVRAAPTTDLYGLRDRIDFIYYKGKGLDPIESRVIDYHPVMFPSDHAALMTVFQLKRNSQE</sequence>
<gene>
    <name evidence="1" type="ORF">SAMN04488522_104662</name>
</gene>
<dbReference type="SUPFAM" id="SSF56219">
    <property type="entry name" value="DNase I-like"/>
    <property type="match status" value="1"/>
</dbReference>
<dbReference type="PANTHER" id="PTHR41349:SF1">
    <property type="entry name" value="PROTEIN CBG08683"/>
    <property type="match status" value="1"/>
</dbReference>
<dbReference type="STRING" id="288992.SAMN04488522_104662"/>